<feature type="compositionally biased region" description="Low complexity" evidence="1">
    <location>
        <begin position="1008"/>
        <end position="1027"/>
    </location>
</feature>
<protein>
    <recommendedName>
        <fullName evidence="2">DUF7892 domain-containing protein</fullName>
    </recommendedName>
</protein>
<dbReference type="InterPro" id="IPR057214">
    <property type="entry name" value="DUF7892"/>
</dbReference>
<evidence type="ECO:0000313" key="4">
    <source>
        <dbReference type="Proteomes" id="UP001303160"/>
    </source>
</evidence>
<feature type="compositionally biased region" description="Polar residues" evidence="1">
    <location>
        <begin position="1068"/>
        <end position="1085"/>
    </location>
</feature>
<reference evidence="3" key="2">
    <citation type="submission" date="2023-05" db="EMBL/GenBank/DDBJ databases">
        <authorList>
            <consortium name="Lawrence Berkeley National Laboratory"/>
            <person name="Steindorff A."/>
            <person name="Hensen N."/>
            <person name="Bonometti L."/>
            <person name="Westerberg I."/>
            <person name="Brannstrom I.O."/>
            <person name="Guillou S."/>
            <person name="Cros-Aarteil S."/>
            <person name="Calhoun S."/>
            <person name="Haridas S."/>
            <person name="Kuo A."/>
            <person name="Mondo S."/>
            <person name="Pangilinan J."/>
            <person name="Riley R."/>
            <person name="Labutti K."/>
            <person name="Andreopoulos B."/>
            <person name="Lipzen A."/>
            <person name="Chen C."/>
            <person name="Yanf M."/>
            <person name="Daum C."/>
            <person name="Ng V."/>
            <person name="Clum A."/>
            <person name="Ohm R."/>
            <person name="Martin F."/>
            <person name="Silar P."/>
            <person name="Natvig D."/>
            <person name="Lalanne C."/>
            <person name="Gautier V."/>
            <person name="Ament-Velasquez S.L."/>
            <person name="Kruys A."/>
            <person name="Hutchinson M.I."/>
            <person name="Powell A.J."/>
            <person name="Barry K."/>
            <person name="Miller A.N."/>
            <person name="Grigoriev I.V."/>
            <person name="Debuchy R."/>
            <person name="Gladieux P."/>
            <person name="Thoren M.H."/>
            <person name="Johannesson H."/>
        </authorList>
    </citation>
    <scope>NUCLEOTIDE SEQUENCE</scope>
    <source>
        <strain evidence="3">CBS 315.58</strain>
    </source>
</reference>
<sequence length="1424" mass="158097">MVASQAAGGDSTKADSATSPADFADHTGHDPDGSGDEMASPERELPASGEHMLARKRKTPSHETESDTSRETSPRDTNKKAKVDNKNVEMDSAAESLPADRSALPPEIWHRIFTFCPPKSLGGLLAVNKLFNLYLDPQSTVHRGIPSSPTRGALEPMKPNTIWQASRRLFWPNMPSPLRTKTELDMWRLACSYRCYSCGKLDPRKQSAVPDSNLRGPGEHGVAAIWAFGSCMCAACLLKHTIKQLDLELSPTIPSSVIPALPFVLLTNDLQVLPPVTSEQGQPPADLQVTKRFLSSEVEELEREFLEVKDMGPGTVTEWLKGLPGRGSELRHDASKWEKWEGLGGPAKMCSLLYPGYVKEVMITMPAPTTPSTDLSSSMLLSHPLPTAIRQQLPHARHERTAAEVAELKAQRRAEIERRALLLDPPLGPNVLRHIPSFQAAMQIVHPPFDEKAWEILKPRLLAQRADAEQREGEIAAANQAKQESHLETTLASTKEARDLIDKAWEDQQGPLRERISGYADEIIRDGWGNGKKVTKETCGRFAIEALGYVRKRFYAEIAKDIEAARSAGQTPPVDPPEGPFTQKLTLENMKWIFDTKIKTITERYRRELFYCNGCEGNSKTFGFEGVIQHYAAKHTSALSSGSIVVHWRAEWPEHPPFAAEIRPVRHQPFFAPGQPAFPVTGPPALPISHSYPSAPLAPNHLSTYPPTPYGYGNPPYNDPYQPPPPAYPLQPTHPAPPFPPHPGYEHHQPYPPPSDPYLAYQPPGGQYHPGPAPVVDPAHGYPPQPPQGGHYDHSYPPYPPNPVGHPYIPPPPAYHDIHKAKIEDVARNSREVWQTLGNIRGLPGSVRVFVTIHHLVKRFHARFYETPPLAIFIEGLSNNKDMRPVRNVNDLVCKACHLGLGNAATVEQDRKSFSLPQLTNHFQSRHVAPLQSAHAPPMDWTLDMVLLPELAALSDLRSAMSEAQKGLLVEALPGIFQQPAPALVPAGSYYSQPAANQYEQLSPAGYPTAQGAPQASSAAGYGNAASLHGHSRPDAGNVANDTPTSATPTAVSDNALGNCSEGGGHSSQGSRPPNRRQNGFQNSKKAFGKNKRKRNHDGDDSGDRRVGRDFRRDEANSRRGNTGDDRGPSSSIRTERAPVPGSSVVGLPAQDHQTADSHANDILAALESQLNQPPSPRSHQHQSQPTSVYQEKRTTLVPVDPPRYDARPHARQHDHEDRHRYLEPQTRERTSVDRRLEQQSSYHPRPEAEHLDYRYPTTPGEVTGARHAAPDERYYSRHERHAAFLPGEPERAAGLRVVREDSDYPRYRDEFRRPMARDEELIEVVEVFDGERSYIIRRPARREPETRYMYEERAVPHREPVDRYAEGGEYESGYASVARSAGSIQEMDAARRYSMAPETRRRPNEGGASNDYVEEYDPRFPAA</sequence>
<feature type="compositionally biased region" description="Low complexity" evidence="1">
    <location>
        <begin position="760"/>
        <end position="770"/>
    </location>
</feature>
<feature type="compositionally biased region" description="Pro residues" evidence="1">
    <location>
        <begin position="717"/>
        <end position="743"/>
    </location>
</feature>
<feature type="region of interest" description="Disordered" evidence="1">
    <location>
        <begin position="1389"/>
        <end position="1424"/>
    </location>
</feature>
<dbReference type="CDD" id="cd09917">
    <property type="entry name" value="F-box_SF"/>
    <property type="match status" value="1"/>
</dbReference>
<evidence type="ECO:0000259" key="2">
    <source>
        <dbReference type="Pfam" id="PF25422"/>
    </source>
</evidence>
<keyword evidence="4" id="KW-1185">Reference proteome</keyword>
<feature type="region of interest" description="Disordered" evidence="1">
    <location>
        <begin position="1"/>
        <end position="99"/>
    </location>
</feature>
<feature type="compositionally biased region" description="Polar residues" evidence="1">
    <location>
        <begin position="1040"/>
        <end position="1058"/>
    </location>
</feature>
<feature type="compositionally biased region" description="Pro residues" evidence="1">
    <location>
        <begin position="771"/>
        <end position="787"/>
    </location>
</feature>
<feature type="compositionally biased region" description="Basic and acidic residues" evidence="1">
    <location>
        <begin position="60"/>
        <end position="89"/>
    </location>
</feature>
<organism evidence="3 4">
    <name type="scientific">Triangularia verruculosa</name>
    <dbReference type="NCBI Taxonomy" id="2587418"/>
    <lineage>
        <taxon>Eukaryota</taxon>
        <taxon>Fungi</taxon>
        <taxon>Dikarya</taxon>
        <taxon>Ascomycota</taxon>
        <taxon>Pezizomycotina</taxon>
        <taxon>Sordariomycetes</taxon>
        <taxon>Sordariomycetidae</taxon>
        <taxon>Sordariales</taxon>
        <taxon>Podosporaceae</taxon>
        <taxon>Triangularia</taxon>
    </lineage>
</organism>
<feature type="region of interest" description="Disordered" evidence="1">
    <location>
        <begin position="1006"/>
        <end position="1156"/>
    </location>
</feature>
<feature type="compositionally biased region" description="Basic and acidic residues" evidence="1">
    <location>
        <begin position="1245"/>
        <end position="1254"/>
    </location>
</feature>
<evidence type="ECO:0000256" key="1">
    <source>
        <dbReference type="SAM" id="MobiDB-lite"/>
    </source>
</evidence>
<dbReference type="Proteomes" id="UP001303160">
    <property type="component" value="Unassembled WGS sequence"/>
</dbReference>
<dbReference type="SUPFAM" id="SSF81383">
    <property type="entry name" value="F-box domain"/>
    <property type="match status" value="1"/>
</dbReference>
<feature type="compositionally biased region" description="Basic and acidic residues" evidence="1">
    <location>
        <begin position="1097"/>
        <end position="1128"/>
    </location>
</feature>
<accession>A0AAN6XCE6</accession>
<comment type="caution">
    <text evidence="3">The sequence shown here is derived from an EMBL/GenBank/DDBJ whole genome shotgun (WGS) entry which is preliminary data.</text>
</comment>
<dbReference type="InterPro" id="IPR036047">
    <property type="entry name" value="F-box-like_dom_sf"/>
</dbReference>
<feature type="compositionally biased region" description="Basic residues" evidence="1">
    <location>
        <begin position="1087"/>
        <end position="1096"/>
    </location>
</feature>
<dbReference type="Pfam" id="PF25422">
    <property type="entry name" value="DUF7892"/>
    <property type="match status" value="1"/>
</dbReference>
<feature type="region of interest" description="Disordered" evidence="1">
    <location>
        <begin position="1171"/>
        <end position="1254"/>
    </location>
</feature>
<proteinExistence type="predicted"/>
<reference evidence="3" key="1">
    <citation type="journal article" date="2023" name="Mol. Phylogenet. Evol.">
        <title>Genome-scale phylogeny and comparative genomics of the fungal order Sordariales.</title>
        <authorList>
            <person name="Hensen N."/>
            <person name="Bonometti L."/>
            <person name="Westerberg I."/>
            <person name="Brannstrom I.O."/>
            <person name="Guillou S."/>
            <person name="Cros-Aarteil S."/>
            <person name="Calhoun S."/>
            <person name="Haridas S."/>
            <person name="Kuo A."/>
            <person name="Mondo S."/>
            <person name="Pangilinan J."/>
            <person name="Riley R."/>
            <person name="LaButti K."/>
            <person name="Andreopoulos B."/>
            <person name="Lipzen A."/>
            <person name="Chen C."/>
            <person name="Yan M."/>
            <person name="Daum C."/>
            <person name="Ng V."/>
            <person name="Clum A."/>
            <person name="Steindorff A."/>
            <person name="Ohm R.A."/>
            <person name="Martin F."/>
            <person name="Silar P."/>
            <person name="Natvig D.O."/>
            <person name="Lalanne C."/>
            <person name="Gautier V."/>
            <person name="Ament-Velasquez S.L."/>
            <person name="Kruys A."/>
            <person name="Hutchinson M.I."/>
            <person name="Powell A.J."/>
            <person name="Barry K."/>
            <person name="Miller A.N."/>
            <person name="Grigoriev I.V."/>
            <person name="Debuchy R."/>
            <person name="Gladieux P."/>
            <person name="Hiltunen Thoren M."/>
            <person name="Johannesson H."/>
        </authorList>
    </citation>
    <scope>NUCLEOTIDE SEQUENCE</scope>
    <source>
        <strain evidence="3">CBS 315.58</strain>
    </source>
</reference>
<name>A0AAN6XCE6_9PEZI</name>
<evidence type="ECO:0000313" key="3">
    <source>
        <dbReference type="EMBL" id="KAK4197741.1"/>
    </source>
</evidence>
<feature type="compositionally biased region" description="Basic and acidic residues" evidence="1">
    <location>
        <begin position="1203"/>
        <end position="1238"/>
    </location>
</feature>
<feature type="region of interest" description="Disordered" evidence="1">
    <location>
        <begin position="709"/>
        <end position="792"/>
    </location>
</feature>
<feature type="compositionally biased region" description="Basic and acidic residues" evidence="1">
    <location>
        <begin position="23"/>
        <end position="32"/>
    </location>
</feature>
<dbReference type="EMBL" id="MU863957">
    <property type="protein sequence ID" value="KAK4197741.1"/>
    <property type="molecule type" value="Genomic_DNA"/>
</dbReference>
<feature type="domain" description="DUF7892" evidence="2">
    <location>
        <begin position="818"/>
        <end position="966"/>
    </location>
</feature>
<gene>
    <name evidence="3" type="ORF">QBC40DRAFT_100639</name>
</gene>